<keyword evidence="1" id="KW-0472">Membrane</keyword>
<feature type="transmembrane region" description="Helical" evidence="1">
    <location>
        <begin position="273"/>
        <end position="297"/>
    </location>
</feature>
<proteinExistence type="predicted"/>
<reference evidence="4" key="1">
    <citation type="journal article" date="2023" name="Commun. Biol.">
        <title>Genome analysis of Parmales, the sister group of diatoms, reveals the evolutionary specialization of diatoms from phago-mixotrophs to photoautotrophs.</title>
        <authorList>
            <person name="Ban H."/>
            <person name="Sato S."/>
            <person name="Yoshikawa S."/>
            <person name="Yamada K."/>
            <person name="Nakamura Y."/>
            <person name="Ichinomiya M."/>
            <person name="Sato N."/>
            <person name="Blanc-Mathieu R."/>
            <person name="Endo H."/>
            <person name="Kuwata A."/>
            <person name="Ogata H."/>
        </authorList>
    </citation>
    <scope>NUCLEOTIDE SEQUENCE [LARGE SCALE GENOMIC DNA]</scope>
    <source>
        <strain evidence="4">NIES 3700</strain>
    </source>
</reference>
<feature type="transmembrane region" description="Helical" evidence="1">
    <location>
        <begin position="398"/>
        <end position="419"/>
    </location>
</feature>
<keyword evidence="1" id="KW-0812">Transmembrane</keyword>
<comment type="caution">
    <text evidence="3">The sequence shown here is derived from an EMBL/GenBank/DDBJ whole genome shotgun (WGS) entry which is preliminary data.</text>
</comment>
<feature type="transmembrane region" description="Helical" evidence="1">
    <location>
        <begin position="188"/>
        <end position="209"/>
    </location>
</feature>
<dbReference type="Proteomes" id="UP001165122">
    <property type="component" value="Unassembled WGS sequence"/>
</dbReference>
<feature type="transmembrane region" description="Helical" evidence="1">
    <location>
        <begin position="359"/>
        <end position="377"/>
    </location>
</feature>
<feature type="transmembrane region" description="Helical" evidence="1">
    <location>
        <begin position="57"/>
        <end position="76"/>
    </location>
</feature>
<name>A0A9W7AWC1_9STRA</name>
<evidence type="ECO:0000256" key="1">
    <source>
        <dbReference type="SAM" id="Phobius"/>
    </source>
</evidence>
<keyword evidence="1" id="KW-1133">Transmembrane helix</keyword>
<dbReference type="AlphaFoldDB" id="A0A9W7AWC1"/>
<accession>A0A9W7AWC1</accession>
<gene>
    <name evidence="3" type="ORF">TrLO_g7731</name>
</gene>
<evidence type="ECO:0000313" key="4">
    <source>
        <dbReference type="Proteomes" id="UP001165122"/>
    </source>
</evidence>
<evidence type="ECO:0000313" key="3">
    <source>
        <dbReference type="EMBL" id="GMH79031.1"/>
    </source>
</evidence>
<feature type="transmembrane region" description="Helical" evidence="1">
    <location>
        <begin position="334"/>
        <end position="353"/>
    </location>
</feature>
<dbReference type="EMBL" id="BRXW01000912">
    <property type="protein sequence ID" value="GMH79031.1"/>
    <property type="molecule type" value="Genomic_DNA"/>
</dbReference>
<evidence type="ECO:0000256" key="2">
    <source>
        <dbReference type="SAM" id="SignalP"/>
    </source>
</evidence>
<feature type="transmembrane region" description="Helical" evidence="1">
    <location>
        <begin position="518"/>
        <end position="541"/>
    </location>
</feature>
<feature type="transmembrane region" description="Helical" evidence="1">
    <location>
        <begin position="439"/>
        <end position="459"/>
    </location>
</feature>
<organism evidence="3 4">
    <name type="scientific">Triparma laevis f. longispina</name>
    <dbReference type="NCBI Taxonomy" id="1714387"/>
    <lineage>
        <taxon>Eukaryota</taxon>
        <taxon>Sar</taxon>
        <taxon>Stramenopiles</taxon>
        <taxon>Ochrophyta</taxon>
        <taxon>Bolidophyceae</taxon>
        <taxon>Parmales</taxon>
        <taxon>Triparmaceae</taxon>
        <taxon>Triparma</taxon>
    </lineage>
</organism>
<feature type="transmembrane region" description="Helical" evidence="1">
    <location>
        <begin position="303"/>
        <end position="322"/>
    </location>
</feature>
<feature type="transmembrane region" description="Helical" evidence="1">
    <location>
        <begin position="486"/>
        <end position="506"/>
    </location>
</feature>
<keyword evidence="2" id="KW-0732">Signal</keyword>
<feature type="chain" id="PRO_5040830819" evidence="2">
    <location>
        <begin position="18"/>
        <end position="579"/>
    </location>
</feature>
<keyword evidence="4" id="KW-1185">Reference proteome</keyword>
<feature type="signal peptide" evidence="2">
    <location>
        <begin position="1"/>
        <end position="17"/>
    </location>
</feature>
<feature type="transmembrane region" description="Helical" evidence="1">
    <location>
        <begin position="215"/>
        <end position="237"/>
    </location>
</feature>
<protein>
    <submittedName>
        <fullName evidence="3">Uncharacterized protein</fullName>
    </submittedName>
</protein>
<sequence length="579" mass="64846">MVAVPIVLLIYVASVLCQPRRNNPKDLWKLRLHFASFSYISQVANMVRAFLEGDIPWLYIHFTIAVLYTVLFHFGLKLRAAIGRLPDKDLETVLIDTLFKGAFKTQILILFLFFRTIKCMFEKGGSIENALTKCSDTSFCASTISTYLLLWWGTKIVDGSIKSEWRKELTLSIEKIARMSLITLRRGVAGFLTLVTGVCASLLFSMMSADAMDETTIFAVGLTGLAASFGVVISEIYSRLKAQRRRLELSESGTIEEQQRATQIEEPVEECSWVFLGVSFLLTLVYSGLIVLWGVTLEDQYEFMIYVILPISGTSFVMALWSKPKRTDVGYKRFLYFHFFSFAIISEIVAAFTNFRLGNVFNGLFNIFRIFMECLLFGKGLRLRESVAKLPPQELLEFLCQTILLKGVAAIGTMVFFSFEAVACFISQSSFDNGQCMNTSNAAMFLSVNLAALIVMSIVSKAVPKSVQRETVWELSSIATLKGLKWWQQLQGGLLTVAMLTSFYLLGELGVEGEYNEMVTLIGASGVLCLSLTALISMITLNRTHKDYTQRQPSDLELRSKRTFTTSNVDEGAIALAVI</sequence>